<protein>
    <submittedName>
        <fullName evidence="1">Uncharacterized protein</fullName>
    </submittedName>
</protein>
<proteinExistence type="predicted"/>
<comment type="caution">
    <text evidence="1">The sequence shown here is derived from an EMBL/GenBank/DDBJ whole genome shotgun (WGS) entry which is preliminary data.</text>
</comment>
<dbReference type="Proteomes" id="UP001165960">
    <property type="component" value="Unassembled WGS sequence"/>
</dbReference>
<keyword evidence="2" id="KW-1185">Reference proteome</keyword>
<sequence length="81" mass="8752">MKFTEAPSLLPLGNLRGFSLGATMVELVQVFWLRDLAGASACKGLIPKKTWAGPWSMGPAAHRDVGSGFKSHPWAQVSQEK</sequence>
<gene>
    <name evidence="1" type="ORF">DSO57_1001204</name>
</gene>
<evidence type="ECO:0000313" key="1">
    <source>
        <dbReference type="EMBL" id="KAJ9078991.1"/>
    </source>
</evidence>
<reference evidence="1" key="1">
    <citation type="submission" date="2022-04" db="EMBL/GenBank/DDBJ databases">
        <title>Genome of the entomopathogenic fungus Entomophthora muscae.</title>
        <authorList>
            <person name="Elya C."/>
            <person name="Lovett B.R."/>
            <person name="Lee E."/>
            <person name="Macias A.M."/>
            <person name="Hajek A.E."/>
            <person name="De Bivort B.L."/>
            <person name="Kasson M.T."/>
            <person name="De Fine Licht H.H."/>
            <person name="Stajich J.E."/>
        </authorList>
    </citation>
    <scope>NUCLEOTIDE SEQUENCE</scope>
    <source>
        <strain evidence="1">Berkeley</strain>
    </source>
</reference>
<organism evidence="1 2">
    <name type="scientific">Entomophthora muscae</name>
    <dbReference type="NCBI Taxonomy" id="34485"/>
    <lineage>
        <taxon>Eukaryota</taxon>
        <taxon>Fungi</taxon>
        <taxon>Fungi incertae sedis</taxon>
        <taxon>Zoopagomycota</taxon>
        <taxon>Entomophthoromycotina</taxon>
        <taxon>Entomophthoromycetes</taxon>
        <taxon>Entomophthorales</taxon>
        <taxon>Entomophthoraceae</taxon>
        <taxon>Entomophthora</taxon>
    </lineage>
</organism>
<evidence type="ECO:0000313" key="2">
    <source>
        <dbReference type="Proteomes" id="UP001165960"/>
    </source>
</evidence>
<dbReference type="EMBL" id="QTSX02002132">
    <property type="protein sequence ID" value="KAJ9078991.1"/>
    <property type="molecule type" value="Genomic_DNA"/>
</dbReference>
<accession>A0ACC2TX03</accession>
<name>A0ACC2TX03_9FUNG</name>